<dbReference type="GO" id="GO:0005737">
    <property type="term" value="C:cytoplasm"/>
    <property type="evidence" value="ECO:0007669"/>
    <property type="project" value="UniProtKB-ARBA"/>
</dbReference>
<keyword evidence="2" id="KW-0479">Metal-binding</keyword>
<dbReference type="GO" id="GO:0046872">
    <property type="term" value="F:metal ion binding"/>
    <property type="evidence" value="ECO:0007669"/>
    <property type="project" value="UniProtKB-KW"/>
</dbReference>
<accession>A0A7M1S196</accession>
<dbReference type="EMBL" id="CP063164">
    <property type="protein sequence ID" value="QOR61136.1"/>
    <property type="molecule type" value="Genomic_DNA"/>
</dbReference>
<evidence type="ECO:0000256" key="2">
    <source>
        <dbReference type="ARBA" id="ARBA00022723"/>
    </source>
</evidence>
<name>A0A7M1S196_9BACT</name>
<evidence type="ECO:0000313" key="6">
    <source>
        <dbReference type="EMBL" id="QOR61136.1"/>
    </source>
</evidence>
<sequence length="83" mass="9103">MKYPVKAYVKKGESYSFCTCGKSSDGVICNGSHKGTEFTPIKFTATRTGEALLCLCKKSGNLPYCDGTHAKREKLELDFLLDA</sequence>
<dbReference type="KEGG" id="sinu:IMZ28_06625"/>
<dbReference type="RefSeq" id="WP_197547809.1">
    <property type="nucleotide sequence ID" value="NZ_CP063164.1"/>
</dbReference>
<dbReference type="AlphaFoldDB" id="A0A7M1S196"/>
<organism evidence="6 7">
    <name type="scientific">Sulfurovum indicum</name>
    <dbReference type="NCBI Taxonomy" id="2779528"/>
    <lineage>
        <taxon>Bacteria</taxon>
        <taxon>Pseudomonadati</taxon>
        <taxon>Campylobacterota</taxon>
        <taxon>Epsilonproteobacteria</taxon>
        <taxon>Campylobacterales</taxon>
        <taxon>Sulfurovaceae</taxon>
        <taxon>Sulfurovum</taxon>
    </lineage>
</organism>
<proteinExistence type="predicted"/>
<dbReference type="InterPro" id="IPR018967">
    <property type="entry name" value="FeS-contain_CDGSH-typ"/>
</dbReference>
<evidence type="ECO:0000256" key="1">
    <source>
        <dbReference type="ARBA" id="ARBA00022714"/>
    </source>
</evidence>
<dbReference type="Pfam" id="PF09360">
    <property type="entry name" value="zf-CDGSH"/>
    <property type="match status" value="1"/>
</dbReference>
<evidence type="ECO:0000256" key="4">
    <source>
        <dbReference type="ARBA" id="ARBA00023014"/>
    </source>
</evidence>
<dbReference type="PANTHER" id="PTHR46491">
    <property type="entry name" value="CDGSH IRON SULFUR DOMAIN PROTEIN HOMOLOG"/>
    <property type="match status" value="1"/>
</dbReference>
<dbReference type="InterPro" id="IPR052950">
    <property type="entry name" value="CISD"/>
</dbReference>
<dbReference type="Gene3D" id="3.40.5.90">
    <property type="entry name" value="CDGSH iron-sulfur domain, mitoNEET-type"/>
    <property type="match status" value="2"/>
</dbReference>
<evidence type="ECO:0000256" key="3">
    <source>
        <dbReference type="ARBA" id="ARBA00023004"/>
    </source>
</evidence>
<dbReference type="SMART" id="SM00704">
    <property type="entry name" value="ZnF_CDGSH"/>
    <property type="match status" value="2"/>
</dbReference>
<dbReference type="PANTHER" id="PTHR46491:SF3">
    <property type="entry name" value="CDGSH IRON-SULFUR DOMAIN-CONTAINING PROTEIN 3, MITOCHONDRIAL"/>
    <property type="match status" value="1"/>
</dbReference>
<dbReference type="InterPro" id="IPR042216">
    <property type="entry name" value="MitoNEET_CISD"/>
</dbReference>
<dbReference type="GO" id="GO:0051537">
    <property type="term" value="F:2 iron, 2 sulfur cluster binding"/>
    <property type="evidence" value="ECO:0007669"/>
    <property type="project" value="UniProtKB-KW"/>
</dbReference>
<dbReference type="Proteomes" id="UP000595074">
    <property type="component" value="Chromosome"/>
</dbReference>
<feature type="domain" description="Iron-binding zinc finger CDGSH type" evidence="5">
    <location>
        <begin position="2"/>
        <end position="39"/>
    </location>
</feature>
<keyword evidence="4" id="KW-0411">Iron-sulfur</keyword>
<evidence type="ECO:0000313" key="7">
    <source>
        <dbReference type="Proteomes" id="UP000595074"/>
    </source>
</evidence>
<evidence type="ECO:0000259" key="5">
    <source>
        <dbReference type="SMART" id="SM00704"/>
    </source>
</evidence>
<reference evidence="6 7" key="1">
    <citation type="submission" date="2020-10" db="EMBL/GenBank/DDBJ databases">
        <title>The genome of sulfurovum sp.</title>
        <authorList>
            <person name="Xie S."/>
            <person name="Shao Z."/>
            <person name="Jiang L."/>
        </authorList>
    </citation>
    <scope>NUCLEOTIDE SEQUENCE [LARGE SCALE GENOMIC DNA]</scope>
    <source>
        <strain evidence="6 7">ST-419</strain>
    </source>
</reference>
<keyword evidence="3" id="KW-0408">Iron</keyword>
<keyword evidence="1" id="KW-0001">2Fe-2S</keyword>
<feature type="domain" description="Iron-binding zinc finger CDGSH type" evidence="5">
    <location>
        <begin position="42"/>
        <end position="75"/>
    </location>
</feature>
<protein>
    <submittedName>
        <fullName evidence="6">CDGSH iron-sulfur domain-containing protein</fullName>
    </submittedName>
</protein>
<gene>
    <name evidence="6" type="ORF">IMZ28_06625</name>
</gene>
<keyword evidence="7" id="KW-1185">Reference proteome</keyword>